<feature type="active site" description="Acyl-ester intermediate" evidence="4">
    <location>
        <position position="237"/>
    </location>
</feature>
<dbReference type="PRINTS" id="PR00878">
    <property type="entry name" value="CHOLNESTRASE"/>
</dbReference>
<dbReference type="InterPro" id="IPR002018">
    <property type="entry name" value="CarbesteraseB"/>
</dbReference>
<dbReference type="SUPFAM" id="SSF53474">
    <property type="entry name" value="alpha/beta-Hydrolases"/>
    <property type="match status" value="1"/>
</dbReference>
<dbReference type="Pfam" id="PF00135">
    <property type="entry name" value="COesterase"/>
    <property type="match status" value="1"/>
</dbReference>
<feature type="chain" id="PRO_5005117589" description="Carboxylic ester hydrolase" evidence="5">
    <location>
        <begin position="20"/>
        <end position="550"/>
    </location>
</feature>
<dbReference type="ESTHER" id="9hypo-a0a0f7zjg7">
    <property type="family name" value="Fungal_carboxylesterase_lipase"/>
</dbReference>
<gene>
    <name evidence="7" type="ORF">HIM_06191</name>
</gene>
<dbReference type="OrthoDB" id="408631at2759"/>
<keyword evidence="3" id="KW-1015">Disulfide bond</keyword>
<name>A0A0F7ZJG7_9HYPO</name>
<evidence type="ECO:0000259" key="6">
    <source>
        <dbReference type="Pfam" id="PF00135"/>
    </source>
</evidence>
<dbReference type="PANTHER" id="PTHR43918">
    <property type="entry name" value="ACETYLCHOLINESTERASE"/>
    <property type="match status" value="1"/>
</dbReference>
<dbReference type="AlphaFoldDB" id="A0A0F7ZJG7"/>
<dbReference type="Gene3D" id="3.40.50.1820">
    <property type="entry name" value="alpha/beta hydrolase"/>
    <property type="match status" value="1"/>
</dbReference>
<feature type="active site" description="Charge relay system" evidence="4">
    <location>
        <position position="357"/>
    </location>
</feature>
<dbReference type="InterPro" id="IPR019819">
    <property type="entry name" value="Carboxylesterase_B_CS"/>
</dbReference>
<evidence type="ECO:0000256" key="5">
    <source>
        <dbReference type="RuleBase" id="RU361235"/>
    </source>
</evidence>
<feature type="domain" description="Carboxylesterase type B" evidence="6">
    <location>
        <begin position="45"/>
        <end position="494"/>
    </location>
</feature>
<organism evidence="7 8">
    <name type="scientific">Hirsutella minnesotensis 3608</name>
    <dbReference type="NCBI Taxonomy" id="1043627"/>
    <lineage>
        <taxon>Eukaryota</taxon>
        <taxon>Fungi</taxon>
        <taxon>Dikarya</taxon>
        <taxon>Ascomycota</taxon>
        <taxon>Pezizomycotina</taxon>
        <taxon>Sordariomycetes</taxon>
        <taxon>Hypocreomycetidae</taxon>
        <taxon>Hypocreales</taxon>
        <taxon>Ophiocordycipitaceae</taxon>
        <taxon>Hirsutella</taxon>
    </lineage>
</organism>
<evidence type="ECO:0000313" key="7">
    <source>
        <dbReference type="EMBL" id="KJZ74381.1"/>
    </source>
</evidence>
<dbReference type="EC" id="3.1.1.-" evidence="5"/>
<evidence type="ECO:0000256" key="3">
    <source>
        <dbReference type="ARBA" id="ARBA00023157"/>
    </source>
</evidence>
<sequence>MSLMNRLLVTLLALPTSLSHVLSNADHSTDEQRVVSASTLEDGAPMVTLDSGTVAGSTTGSVNRFLGIPFAAPPIRFDPPRPAGRFRGTFDATRQMPACIQKFKYPEEAREREMEWFNTPPPPAGESEDCLYLDIYSPANATAGSKPVLFWLYGGGFSFGTATLSQYSGTSFAQNQDIVIVAPNYRTNVFGFPGSPEKPMAEQNLGLLDARFALNWVQQNIRAFGGDPKKVTIFGESAGSGIVETLVIKPPMPLPFRAAIMQSGVASIALPNQDSANSWKKLAKAVNCAKADSTLACMRQVPAATIKNISEHQKLDFSPIFERSTYPNNGRINRRRSTQANPRIARVPMLVGSNADEGGPFVYGQTDPRAFLSMLLPQSVTGLLDVLLGGYSTSGGRLSFLDRRLATIVTDFAFQCPTKLVAEEGVKSGIPSWRYYFDAAFNNTQIFPNSGAFHSSEIYLIFGTYPRSGATAYQMKLSQALQKVWADFAKNPSQGPGWEQAPKIAVLGAASRKKVPARANSPIKTVVKPNKIDRRCILYRAIYDAATLLL</sequence>
<evidence type="ECO:0000256" key="2">
    <source>
        <dbReference type="ARBA" id="ARBA00022801"/>
    </source>
</evidence>
<dbReference type="EMBL" id="KQ030526">
    <property type="protein sequence ID" value="KJZ74381.1"/>
    <property type="molecule type" value="Genomic_DNA"/>
</dbReference>
<reference evidence="7 8" key="1">
    <citation type="journal article" date="2014" name="Genome Biol. Evol.">
        <title>Comparative genomics and transcriptomics analyses reveal divergent lifestyle features of nematode endoparasitic fungus Hirsutella minnesotensis.</title>
        <authorList>
            <person name="Lai Y."/>
            <person name="Liu K."/>
            <person name="Zhang X."/>
            <person name="Zhang X."/>
            <person name="Li K."/>
            <person name="Wang N."/>
            <person name="Shu C."/>
            <person name="Wu Y."/>
            <person name="Wang C."/>
            <person name="Bushley K.E."/>
            <person name="Xiang M."/>
            <person name="Liu X."/>
        </authorList>
    </citation>
    <scope>NUCLEOTIDE SEQUENCE [LARGE SCALE GENOMIC DNA]</scope>
    <source>
        <strain evidence="7 8">3608</strain>
    </source>
</reference>
<evidence type="ECO:0000313" key="8">
    <source>
        <dbReference type="Proteomes" id="UP000054481"/>
    </source>
</evidence>
<keyword evidence="5" id="KW-0732">Signal</keyword>
<feature type="signal peptide" evidence="5">
    <location>
        <begin position="1"/>
        <end position="19"/>
    </location>
</feature>
<dbReference type="PANTHER" id="PTHR43918:SF4">
    <property type="entry name" value="CARBOXYLIC ESTER HYDROLASE"/>
    <property type="match status" value="1"/>
</dbReference>
<dbReference type="InterPro" id="IPR050654">
    <property type="entry name" value="AChE-related_enzymes"/>
</dbReference>
<dbReference type="InterPro" id="IPR029058">
    <property type="entry name" value="AB_hydrolase_fold"/>
</dbReference>
<feature type="active site" description="Charge relay system" evidence="4">
    <location>
        <position position="454"/>
    </location>
</feature>
<dbReference type="InterPro" id="IPR000997">
    <property type="entry name" value="Cholinesterase"/>
</dbReference>
<dbReference type="PROSITE" id="PS00122">
    <property type="entry name" value="CARBOXYLESTERASE_B_1"/>
    <property type="match status" value="1"/>
</dbReference>
<dbReference type="PROSITE" id="PS00941">
    <property type="entry name" value="CARBOXYLESTERASE_B_2"/>
    <property type="match status" value="1"/>
</dbReference>
<keyword evidence="8" id="KW-1185">Reference proteome</keyword>
<accession>A0A0F7ZJG7</accession>
<keyword evidence="2 5" id="KW-0378">Hydrolase</keyword>
<evidence type="ECO:0000256" key="1">
    <source>
        <dbReference type="ARBA" id="ARBA00005964"/>
    </source>
</evidence>
<protein>
    <recommendedName>
        <fullName evidence="5">Carboxylic ester hydrolase</fullName>
        <ecNumber evidence="5">3.1.1.-</ecNumber>
    </recommendedName>
</protein>
<dbReference type="GO" id="GO:0004104">
    <property type="term" value="F:cholinesterase activity"/>
    <property type="evidence" value="ECO:0007669"/>
    <property type="project" value="InterPro"/>
</dbReference>
<dbReference type="InterPro" id="IPR019826">
    <property type="entry name" value="Carboxylesterase_B_AS"/>
</dbReference>
<comment type="similarity">
    <text evidence="1 5">Belongs to the type-B carboxylesterase/lipase family.</text>
</comment>
<dbReference type="Proteomes" id="UP000054481">
    <property type="component" value="Unassembled WGS sequence"/>
</dbReference>
<evidence type="ECO:0000256" key="4">
    <source>
        <dbReference type="PIRSR" id="PIRSR600997-1"/>
    </source>
</evidence>
<proteinExistence type="inferred from homology"/>